<accession>A0AA38XFZ1</accession>
<feature type="compositionally biased region" description="Polar residues" evidence="2">
    <location>
        <begin position="92"/>
        <end position="114"/>
    </location>
</feature>
<feature type="region of interest" description="Disordered" evidence="2">
    <location>
        <begin position="1"/>
        <end position="190"/>
    </location>
</feature>
<evidence type="ECO:0000256" key="2">
    <source>
        <dbReference type="SAM" id="MobiDB-lite"/>
    </source>
</evidence>
<dbReference type="AlphaFoldDB" id="A0AA38XFZ1"/>
<comment type="caution">
    <text evidence="3">The sequence shown here is derived from an EMBL/GenBank/DDBJ whole genome shotgun (WGS) entry which is preliminary data.</text>
</comment>
<dbReference type="EMBL" id="JAPDRN010000209">
    <property type="protein sequence ID" value="KAJ9612763.1"/>
    <property type="molecule type" value="Genomic_DNA"/>
</dbReference>
<gene>
    <name evidence="3" type="ORF">H2204_014932</name>
</gene>
<name>A0AA38XFZ1_9EURO</name>
<evidence type="ECO:0000313" key="3">
    <source>
        <dbReference type="EMBL" id="KAJ9612763.1"/>
    </source>
</evidence>
<keyword evidence="1" id="KW-0175">Coiled coil</keyword>
<proteinExistence type="predicted"/>
<keyword evidence="4" id="KW-1185">Reference proteome</keyword>
<feature type="compositionally biased region" description="Basic and acidic residues" evidence="2">
    <location>
        <begin position="177"/>
        <end position="190"/>
    </location>
</feature>
<feature type="compositionally biased region" description="Low complexity" evidence="2">
    <location>
        <begin position="167"/>
        <end position="176"/>
    </location>
</feature>
<dbReference type="Proteomes" id="UP001172681">
    <property type="component" value="Unassembled WGS sequence"/>
</dbReference>
<sequence length="306" mass="34764">MKEPTSSAGDVEAPEEELPLEGRSWRQSMRRMRAQSVMVNTASPANSRLTSKWQSNHSRDVPAEQQDLSSPPTTTQEPSPTSEPQQEPQETANSTSITTSSEVAPQDAPSNSGTPKEKRRVRFAQAIPPSKMRQHKTAKEPAQMAMSTWSEPNSDTAVAPGQEKNASRPQSRQSQRSADETQDYIKGKRHLEGQLNRHLGQLDRIRRIVRQLNNDLQELEGQLSEDKRLDRDDPELFVVLQKELATLHDCRNSYPLDAHVVAFHHEQIQSIADQRAELDKNQGLECTVYHMYLNHIKHVEWYKSFS</sequence>
<evidence type="ECO:0000256" key="1">
    <source>
        <dbReference type="SAM" id="Coils"/>
    </source>
</evidence>
<organism evidence="3 4">
    <name type="scientific">Knufia peltigerae</name>
    <dbReference type="NCBI Taxonomy" id="1002370"/>
    <lineage>
        <taxon>Eukaryota</taxon>
        <taxon>Fungi</taxon>
        <taxon>Dikarya</taxon>
        <taxon>Ascomycota</taxon>
        <taxon>Pezizomycotina</taxon>
        <taxon>Eurotiomycetes</taxon>
        <taxon>Chaetothyriomycetidae</taxon>
        <taxon>Chaetothyriales</taxon>
        <taxon>Trichomeriaceae</taxon>
        <taxon>Knufia</taxon>
    </lineage>
</organism>
<protein>
    <submittedName>
        <fullName evidence="3">Uncharacterized protein</fullName>
    </submittedName>
</protein>
<evidence type="ECO:0000313" key="4">
    <source>
        <dbReference type="Proteomes" id="UP001172681"/>
    </source>
</evidence>
<feature type="compositionally biased region" description="Polar residues" evidence="2">
    <location>
        <begin position="37"/>
        <end position="56"/>
    </location>
</feature>
<feature type="compositionally biased region" description="Polar residues" evidence="2">
    <location>
        <begin position="145"/>
        <end position="156"/>
    </location>
</feature>
<feature type="coiled-coil region" evidence="1">
    <location>
        <begin position="195"/>
        <end position="229"/>
    </location>
</feature>
<feature type="compositionally biased region" description="Low complexity" evidence="2">
    <location>
        <begin position="69"/>
        <end position="91"/>
    </location>
</feature>
<reference evidence="3" key="1">
    <citation type="submission" date="2022-10" db="EMBL/GenBank/DDBJ databases">
        <title>Culturing micro-colonial fungi from biological soil crusts in the Mojave desert and describing Neophaeococcomyces mojavensis, and introducing the new genera and species Taxawa tesnikishii.</title>
        <authorList>
            <person name="Kurbessoian T."/>
            <person name="Stajich J.E."/>
        </authorList>
    </citation>
    <scope>NUCLEOTIDE SEQUENCE</scope>
    <source>
        <strain evidence="3">TK_35</strain>
    </source>
</reference>